<evidence type="ECO:0000313" key="5">
    <source>
        <dbReference type="EMBL" id="QEN08991.1"/>
    </source>
</evidence>
<feature type="repeat" description="Lumazine-binding" evidence="3">
    <location>
        <begin position="1"/>
        <end position="95"/>
    </location>
</feature>
<dbReference type="NCBIfam" id="TIGR00187">
    <property type="entry name" value="ribE"/>
    <property type="match status" value="1"/>
</dbReference>
<reference evidence="5 6" key="1">
    <citation type="submission" date="2019-02" db="EMBL/GenBank/DDBJ databases">
        <title>Complete Genome Sequence and Methylome Analysis of free living Spirochaetas.</title>
        <authorList>
            <person name="Fomenkov A."/>
            <person name="Dubinina G."/>
            <person name="Leshcheva N."/>
            <person name="Mikheeva N."/>
            <person name="Grabovich M."/>
            <person name="Vincze T."/>
            <person name="Roberts R.J."/>
        </authorList>
    </citation>
    <scope>NUCLEOTIDE SEQUENCE [LARGE SCALE GENOMIC DNA]</scope>
    <source>
        <strain evidence="5 6">K2</strain>
    </source>
</reference>
<dbReference type="InterPro" id="IPR001783">
    <property type="entry name" value="Lumazine-bd"/>
</dbReference>
<evidence type="ECO:0000256" key="1">
    <source>
        <dbReference type="ARBA" id="ARBA00022737"/>
    </source>
</evidence>
<dbReference type="Gene3D" id="2.40.30.20">
    <property type="match status" value="2"/>
</dbReference>
<keyword evidence="1" id="KW-0677">Repeat</keyword>
<keyword evidence="6" id="KW-1185">Reference proteome</keyword>
<feature type="domain" description="Lumazine-binding" evidence="4">
    <location>
        <begin position="1"/>
        <end position="95"/>
    </location>
</feature>
<dbReference type="PROSITE" id="PS51177">
    <property type="entry name" value="LUMAZINE_BIND"/>
    <property type="match status" value="2"/>
</dbReference>
<gene>
    <name evidence="5" type="ORF">EXM22_13685</name>
</gene>
<dbReference type="CDD" id="cd00402">
    <property type="entry name" value="Riboflavin_synthase_like"/>
    <property type="match status" value="1"/>
</dbReference>
<evidence type="ECO:0000259" key="4">
    <source>
        <dbReference type="PROSITE" id="PS51177"/>
    </source>
</evidence>
<dbReference type="KEGG" id="ock:EXM22_13685"/>
<feature type="domain" description="Lumazine-binding" evidence="4">
    <location>
        <begin position="96"/>
        <end position="191"/>
    </location>
</feature>
<dbReference type="InterPro" id="IPR023366">
    <property type="entry name" value="ATP_synth_asu-like_sf"/>
</dbReference>
<name>A0A5C1QMU4_9SPIO</name>
<accession>A0A5C1QMU4</accession>
<dbReference type="Proteomes" id="UP000324209">
    <property type="component" value="Chromosome"/>
</dbReference>
<protein>
    <recommendedName>
        <fullName evidence="2">Riboflavin synthase</fullName>
        <ecNumber evidence="2">2.5.1.9</ecNumber>
    </recommendedName>
</protein>
<dbReference type="GO" id="GO:0009231">
    <property type="term" value="P:riboflavin biosynthetic process"/>
    <property type="evidence" value="ECO:0007669"/>
    <property type="project" value="TreeGrafter"/>
</dbReference>
<dbReference type="GO" id="GO:0004746">
    <property type="term" value="F:riboflavin synthase activity"/>
    <property type="evidence" value="ECO:0007669"/>
    <property type="project" value="UniProtKB-UniRule"/>
</dbReference>
<evidence type="ECO:0000256" key="3">
    <source>
        <dbReference type="PROSITE-ProRule" id="PRU00524"/>
    </source>
</evidence>
<evidence type="ECO:0000313" key="6">
    <source>
        <dbReference type="Proteomes" id="UP000324209"/>
    </source>
</evidence>
<dbReference type="PIRSF" id="PIRSF000498">
    <property type="entry name" value="Riboflavin_syn_A"/>
    <property type="match status" value="1"/>
</dbReference>
<keyword evidence="5" id="KW-0808">Transferase</keyword>
<dbReference type="InterPro" id="IPR026017">
    <property type="entry name" value="Lumazine-bd_dom"/>
</dbReference>
<evidence type="ECO:0000256" key="2">
    <source>
        <dbReference type="NCBIfam" id="TIGR00187"/>
    </source>
</evidence>
<dbReference type="SUPFAM" id="SSF63380">
    <property type="entry name" value="Riboflavin synthase domain-like"/>
    <property type="match status" value="2"/>
</dbReference>
<dbReference type="InterPro" id="IPR017938">
    <property type="entry name" value="Riboflavin_synthase-like_b-brl"/>
</dbReference>
<sequence length="211" mass="23259">MFTGLIECIGTLVARRPIPGGLSFRISHNFDKRLTQGASIAVNGVCLTVKEDKESVFTVECYYETLNKTALPRLRTGSSVNLEQALRIDGALDGHLVQGHVSEVVRVLGKTPWGKGVELRVALPVNRQGLIPEGSVALDGVSLTIAELRSNFFSVQLIGETLERTILKQKKLGELINLESDCLLRARYQEVMTGQNKESITMSRMAEWGYV</sequence>
<dbReference type="Pfam" id="PF00677">
    <property type="entry name" value="Lum_binding"/>
    <property type="match status" value="2"/>
</dbReference>
<proteinExistence type="predicted"/>
<dbReference type="OrthoDB" id="9788537at2"/>
<dbReference type="EMBL" id="CP036150">
    <property type="protein sequence ID" value="QEN08991.1"/>
    <property type="molecule type" value="Genomic_DNA"/>
</dbReference>
<dbReference type="PANTHER" id="PTHR21098">
    <property type="entry name" value="RIBOFLAVIN SYNTHASE ALPHA CHAIN"/>
    <property type="match status" value="1"/>
</dbReference>
<dbReference type="NCBIfam" id="NF006767">
    <property type="entry name" value="PRK09289.1"/>
    <property type="match status" value="1"/>
</dbReference>
<dbReference type="RefSeq" id="WP_149487068.1">
    <property type="nucleotide sequence ID" value="NZ_CP036150.1"/>
</dbReference>
<dbReference type="AlphaFoldDB" id="A0A5C1QMU4"/>
<dbReference type="EC" id="2.5.1.9" evidence="2"/>
<dbReference type="PANTHER" id="PTHR21098:SF0">
    <property type="entry name" value="RIBOFLAVIN SYNTHASE"/>
    <property type="match status" value="1"/>
</dbReference>
<organism evidence="5 6">
    <name type="scientific">Oceanispirochaeta crateris</name>
    <dbReference type="NCBI Taxonomy" id="2518645"/>
    <lineage>
        <taxon>Bacteria</taxon>
        <taxon>Pseudomonadati</taxon>
        <taxon>Spirochaetota</taxon>
        <taxon>Spirochaetia</taxon>
        <taxon>Spirochaetales</taxon>
        <taxon>Spirochaetaceae</taxon>
        <taxon>Oceanispirochaeta</taxon>
    </lineage>
</organism>
<feature type="repeat" description="Lumazine-binding" evidence="3">
    <location>
        <begin position="96"/>
        <end position="191"/>
    </location>
</feature>